<accession>A0ACD1GFL8</accession>
<dbReference type="EMBL" id="KZ825327">
    <property type="protein sequence ID" value="RAH47914.1"/>
    <property type="molecule type" value="Genomic_DNA"/>
</dbReference>
<proteinExistence type="predicted"/>
<evidence type="ECO:0000313" key="2">
    <source>
        <dbReference type="Proteomes" id="UP000249057"/>
    </source>
</evidence>
<gene>
    <name evidence="1" type="ORF">BO95DRAFT_491634</name>
</gene>
<dbReference type="Proteomes" id="UP000249057">
    <property type="component" value="Unassembled WGS sequence"/>
</dbReference>
<name>A0ACD1GFL8_9EURO</name>
<protein>
    <submittedName>
        <fullName evidence="1">Uncharacterized protein</fullName>
    </submittedName>
</protein>
<evidence type="ECO:0000313" key="1">
    <source>
        <dbReference type="EMBL" id="RAH47914.1"/>
    </source>
</evidence>
<organism evidence="1 2">
    <name type="scientific">Aspergillus brunneoviolaceus CBS 621.78</name>
    <dbReference type="NCBI Taxonomy" id="1450534"/>
    <lineage>
        <taxon>Eukaryota</taxon>
        <taxon>Fungi</taxon>
        <taxon>Dikarya</taxon>
        <taxon>Ascomycota</taxon>
        <taxon>Pezizomycotina</taxon>
        <taxon>Eurotiomycetes</taxon>
        <taxon>Eurotiomycetidae</taxon>
        <taxon>Eurotiales</taxon>
        <taxon>Aspergillaceae</taxon>
        <taxon>Aspergillus</taxon>
        <taxon>Aspergillus subgen. Circumdati</taxon>
    </lineage>
</organism>
<reference evidence="1" key="1">
    <citation type="submission" date="2018-02" db="EMBL/GenBank/DDBJ databases">
        <title>The genomes of Aspergillus section Nigri reveals drivers in fungal speciation.</title>
        <authorList>
            <consortium name="DOE Joint Genome Institute"/>
            <person name="Vesth T.C."/>
            <person name="Nybo J."/>
            <person name="Theobald S."/>
            <person name="Brandl J."/>
            <person name="Frisvad J.C."/>
            <person name="Nielsen K.F."/>
            <person name="Lyhne E.K."/>
            <person name="Kogle M.E."/>
            <person name="Kuo A."/>
            <person name="Riley R."/>
            <person name="Clum A."/>
            <person name="Nolan M."/>
            <person name="Lipzen A."/>
            <person name="Salamov A."/>
            <person name="Henrissat B."/>
            <person name="Wiebenga A."/>
            <person name="De vries R.P."/>
            <person name="Grigoriev I.V."/>
            <person name="Mortensen U.H."/>
            <person name="Andersen M.R."/>
            <person name="Baker S.E."/>
        </authorList>
    </citation>
    <scope>NUCLEOTIDE SEQUENCE</scope>
    <source>
        <strain evidence="1">CBS 621.78</strain>
    </source>
</reference>
<keyword evidence="2" id="KW-1185">Reference proteome</keyword>
<feature type="non-terminal residue" evidence="1">
    <location>
        <position position="1"/>
    </location>
</feature>
<sequence>PPLHRRTLVETGTLLCGVHACRSIDPCLAGDAETTYEVMTSPIHHQKPFHCEGRARDLGVLGRGHPGQVRRQFLHFDLWGGCRSVEGTGVCVQGDLSTTATCQPRRKVRDDAA</sequence>